<gene>
    <name evidence="1" type="ORF">CGI_10016481</name>
</gene>
<evidence type="ECO:0000313" key="1">
    <source>
        <dbReference type="EMBL" id="EKC33623.1"/>
    </source>
</evidence>
<dbReference type="PANTHER" id="PTHR24024">
    <property type="entry name" value="PULMONARY SURFACTANT-ASSOCIATED PROTEIN A"/>
    <property type="match status" value="1"/>
</dbReference>
<sequence>MLFWKAGAIYVRWGRTDCPGSNTELVYSGFAGGSYCHHAGAAAEFVCLPRDPDLTTKFSSSMAFMYGSEYYQDEFGHGGGNDLPCSVCRSIAESSVLMIPGKSSCYDGWSMQYHGDLVAGYIGNEAATQYICLDEYSETLSGGQSADNGKLFFPVKAVCGSLACPPYHNDRYLTCVVCTK</sequence>
<dbReference type="HOGENOM" id="CLU_056628_3_0_1"/>
<proteinExistence type="predicted"/>
<dbReference type="AlphaFoldDB" id="K1QIP4"/>
<evidence type="ECO:0008006" key="2">
    <source>
        <dbReference type="Google" id="ProtNLM"/>
    </source>
</evidence>
<reference evidence="1" key="1">
    <citation type="journal article" date="2012" name="Nature">
        <title>The oyster genome reveals stress adaptation and complexity of shell formation.</title>
        <authorList>
            <person name="Zhang G."/>
            <person name="Fang X."/>
            <person name="Guo X."/>
            <person name="Li L."/>
            <person name="Luo R."/>
            <person name="Xu F."/>
            <person name="Yang P."/>
            <person name="Zhang L."/>
            <person name="Wang X."/>
            <person name="Qi H."/>
            <person name="Xiong Z."/>
            <person name="Que H."/>
            <person name="Xie Y."/>
            <person name="Holland P.W."/>
            <person name="Paps J."/>
            <person name="Zhu Y."/>
            <person name="Wu F."/>
            <person name="Chen Y."/>
            <person name="Wang J."/>
            <person name="Peng C."/>
            <person name="Meng J."/>
            <person name="Yang L."/>
            <person name="Liu J."/>
            <person name="Wen B."/>
            <person name="Zhang N."/>
            <person name="Huang Z."/>
            <person name="Zhu Q."/>
            <person name="Feng Y."/>
            <person name="Mount A."/>
            <person name="Hedgecock D."/>
            <person name="Xu Z."/>
            <person name="Liu Y."/>
            <person name="Domazet-Loso T."/>
            <person name="Du Y."/>
            <person name="Sun X."/>
            <person name="Zhang S."/>
            <person name="Liu B."/>
            <person name="Cheng P."/>
            <person name="Jiang X."/>
            <person name="Li J."/>
            <person name="Fan D."/>
            <person name="Wang W."/>
            <person name="Fu W."/>
            <person name="Wang T."/>
            <person name="Wang B."/>
            <person name="Zhang J."/>
            <person name="Peng Z."/>
            <person name="Li Y."/>
            <person name="Li N."/>
            <person name="Wang J."/>
            <person name="Chen M."/>
            <person name="He Y."/>
            <person name="Tan F."/>
            <person name="Song X."/>
            <person name="Zheng Q."/>
            <person name="Huang R."/>
            <person name="Yang H."/>
            <person name="Du X."/>
            <person name="Chen L."/>
            <person name="Yang M."/>
            <person name="Gaffney P.M."/>
            <person name="Wang S."/>
            <person name="Luo L."/>
            <person name="She Z."/>
            <person name="Ming Y."/>
            <person name="Huang W."/>
            <person name="Zhang S."/>
            <person name="Huang B."/>
            <person name="Zhang Y."/>
            <person name="Qu T."/>
            <person name="Ni P."/>
            <person name="Miao G."/>
            <person name="Wang J."/>
            <person name="Wang Q."/>
            <person name="Steinberg C.E."/>
            <person name="Wang H."/>
            <person name="Li N."/>
            <person name="Qian L."/>
            <person name="Zhang G."/>
            <person name="Li Y."/>
            <person name="Yang H."/>
            <person name="Liu X."/>
            <person name="Wang J."/>
            <person name="Yin Y."/>
            <person name="Wang J."/>
        </authorList>
    </citation>
    <scope>NUCLEOTIDE SEQUENCE [LARGE SCALE GENOMIC DNA]</scope>
    <source>
        <strain evidence="1">05x7-T-G4-1.051#20</strain>
    </source>
</reference>
<organism evidence="1">
    <name type="scientific">Magallana gigas</name>
    <name type="common">Pacific oyster</name>
    <name type="synonym">Crassostrea gigas</name>
    <dbReference type="NCBI Taxonomy" id="29159"/>
    <lineage>
        <taxon>Eukaryota</taxon>
        <taxon>Metazoa</taxon>
        <taxon>Spiralia</taxon>
        <taxon>Lophotrochozoa</taxon>
        <taxon>Mollusca</taxon>
        <taxon>Bivalvia</taxon>
        <taxon>Autobranchia</taxon>
        <taxon>Pteriomorphia</taxon>
        <taxon>Ostreida</taxon>
        <taxon>Ostreoidea</taxon>
        <taxon>Ostreidae</taxon>
        <taxon>Magallana</taxon>
    </lineage>
</organism>
<accession>K1QIP4</accession>
<name>K1QIP4_MAGGI</name>
<protein>
    <recommendedName>
        <fullName evidence="2">Short-chain collagen C4</fullName>
    </recommendedName>
</protein>
<dbReference type="PANTHER" id="PTHR24024:SF18">
    <property type="entry name" value="SHORT-CHAIN COLLAGEN C4-LIKE"/>
    <property type="match status" value="1"/>
</dbReference>
<dbReference type="InterPro" id="IPR051077">
    <property type="entry name" value="Ca-dependent_lectin"/>
</dbReference>
<dbReference type="InParanoid" id="K1QIP4"/>
<dbReference type="GO" id="GO:0005615">
    <property type="term" value="C:extracellular space"/>
    <property type="evidence" value="ECO:0007669"/>
    <property type="project" value="TreeGrafter"/>
</dbReference>
<dbReference type="EMBL" id="JH816600">
    <property type="protein sequence ID" value="EKC33623.1"/>
    <property type="molecule type" value="Genomic_DNA"/>
</dbReference>